<keyword evidence="5" id="KW-0479">Metal-binding</keyword>
<evidence type="ECO:0000256" key="11">
    <source>
        <dbReference type="ARBA" id="ARBA00023157"/>
    </source>
</evidence>
<keyword evidence="6 14" id="KW-0732">Signal</keyword>
<keyword evidence="11" id="KW-1015">Disulfide bond</keyword>
<evidence type="ECO:0000256" key="9">
    <source>
        <dbReference type="ARBA" id="ARBA00022906"/>
    </source>
</evidence>
<evidence type="ECO:0000256" key="7">
    <source>
        <dbReference type="ARBA" id="ARBA00022764"/>
    </source>
</evidence>
<dbReference type="RefSeq" id="WP_382423080.1">
    <property type="nucleotide sequence ID" value="NZ_JBHSCW010000008.1"/>
</dbReference>
<dbReference type="Gene3D" id="3.40.50.1980">
    <property type="entry name" value="Nitrogenase molybdenum iron protein domain"/>
    <property type="match status" value="2"/>
</dbReference>
<feature type="region of interest" description="Disordered" evidence="13">
    <location>
        <begin position="120"/>
        <end position="196"/>
    </location>
</feature>
<evidence type="ECO:0000256" key="4">
    <source>
        <dbReference type="ARBA" id="ARBA00022448"/>
    </source>
</evidence>
<comment type="caution">
    <text evidence="15">The sequence shown here is derived from an EMBL/GenBank/DDBJ whole genome shotgun (WGS) entry which is preliminary data.</text>
</comment>
<evidence type="ECO:0000256" key="13">
    <source>
        <dbReference type="SAM" id="MobiDB-lite"/>
    </source>
</evidence>
<evidence type="ECO:0000256" key="10">
    <source>
        <dbReference type="ARBA" id="ARBA00023065"/>
    </source>
</evidence>
<evidence type="ECO:0000256" key="14">
    <source>
        <dbReference type="SAM" id="SignalP"/>
    </source>
</evidence>
<dbReference type="Proteomes" id="UP001595799">
    <property type="component" value="Unassembled WGS sequence"/>
</dbReference>
<evidence type="ECO:0000256" key="3">
    <source>
        <dbReference type="ARBA" id="ARBA00015915"/>
    </source>
</evidence>
<reference evidence="16" key="1">
    <citation type="journal article" date="2019" name="Int. J. Syst. Evol. Microbiol.">
        <title>The Global Catalogue of Microorganisms (GCM) 10K type strain sequencing project: providing services to taxonomists for standard genome sequencing and annotation.</title>
        <authorList>
            <consortium name="The Broad Institute Genomics Platform"/>
            <consortium name="The Broad Institute Genome Sequencing Center for Infectious Disease"/>
            <person name="Wu L."/>
            <person name="Ma J."/>
        </authorList>
    </citation>
    <scope>NUCLEOTIDE SEQUENCE [LARGE SCALE GENOMIC DNA]</scope>
    <source>
        <strain evidence="16">CECT 8472</strain>
    </source>
</reference>
<evidence type="ECO:0000313" key="16">
    <source>
        <dbReference type="Proteomes" id="UP001595799"/>
    </source>
</evidence>
<keyword evidence="16" id="KW-1185">Reference proteome</keyword>
<dbReference type="CDD" id="cd01019">
    <property type="entry name" value="ZnuA"/>
    <property type="match status" value="1"/>
</dbReference>
<dbReference type="SUPFAM" id="SSF53807">
    <property type="entry name" value="Helical backbone' metal receptor"/>
    <property type="match status" value="1"/>
</dbReference>
<keyword evidence="12" id="KW-0175">Coiled coil</keyword>
<feature type="signal peptide" evidence="14">
    <location>
        <begin position="1"/>
        <end position="27"/>
    </location>
</feature>
<evidence type="ECO:0000256" key="1">
    <source>
        <dbReference type="ARBA" id="ARBA00004418"/>
    </source>
</evidence>
<name>A0ABV8UPR0_9PROT</name>
<evidence type="ECO:0000256" key="2">
    <source>
        <dbReference type="ARBA" id="ARBA00011028"/>
    </source>
</evidence>
<keyword evidence="9" id="KW-0864">Zinc transport</keyword>
<comment type="similarity">
    <text evidence="2">Belongs to the bacterial solute-binding protein 9 family.</text>
</comment>
<keyword evidence="10" id="KW-0406">Ion transport</keyword>
<dbReference type="InterPro" id="IPR035520">
    <property type="entry name" value="ZnuA"/>
</dbReference>
<proteinExistence type="inferred from homology"/>
<accession>A0ABV8UPR0</accession>
<keyword evidence="8" id="KW-0862">Zinc</keyword>
<dbReference type="Pfam" id="PF01297">
    <property type="entry name" value="ZnuA"/>
    <property type="match status" value="1"/>
</dbReference>
<dbReference type="PANTHER" id="PTHR42953:SF3">
    <property type="entry name" value="HIGH-AFFINITY ZINC UPTAKE SYSTEM PROTEIN ZNUA"/>
    <property type="match status" value="1"/>
</dbReference>
<evidence type="ECO:0000256" key="5">
    <source>
        <dbReference type="ARBA" id="ARBA00022723"/>
    </source>
</evidence>
<dbReference type="PANTHER" id="PTHR42953">
    <property type="entry name" value="HIGH-AFFINITY ZINC UPTAKE SYSTEM PROTEIN ZNUA-RELATED"/>
    <property type="match status" value="1"/>
</dbReference>
<evidence type="ECO:0000256" key="6">
    <source>
        <dbReference type="ARBA" id="ARBA00022729"/>
    </source>
</evidence>
<evidence type="ECO:0000313" key="15">
    <source>
        <dbReference type="EMBL" id="MFC4352722.1"/>
    </source>
</evidence>
<evidence type="ECO:0000256" key="12">
    <source>
        <dbReference type="SAM" id="Coils"/>
    </source>
</evidence>
<organism evidence="15 16">
    <name type="scientific">Fodinicurvata halophila</name>
    <dbReference type="NCBI Taxonomy" id="1419723"/>
    <lineage>
        <taxon>Bacteria</taxon>
        <taxon>Pseudomonadati</taxon>
        <taxon>Pseudomonadota</taxon>
        <taxon>Alphaproteobacteria</taxon>
        <taxon>Rhodospirillales</taxon>
        <taxon>Rhodovibrionaceae</taxon>
        <taxon>Fodinicurvata</taxon>
    </lineage>
</organism>
<dbReference type="EMBL" id="JBHSCW010000008">
    <property type="protein sequence ID" value="MFC4352722.1"/>
    <property type="molecule type" value="Genomic_DNA"/>
</dbReference>
<evidence type="ECO:0000256" key="8">
    <source>
        <dbReference type="ARBA" id="ARBA00022833"/>
    </source>
</evidence>
<comment type="subcellular location">
    <subcellularLocation>
        <location evidence="1">Periplasm</location>
    </subcellularLocation>
</comment>
<protein>
    <recommendedName>
        <fullName evidence="3">High-affinity zinc uptake system protein ZnuA</fullName>
    </recommendedName>
</protein>
<feature type="coiled-coil region" evidence="12">
    <location>
        <begin position="230"/>
        <end position="257"/>
    </location>
</feature>
<feature type="compositionally biased region" description="Basic and acidic residues" evidence="13">
    <location>
        <begin position="125"/>
        <end position="190"/>
    </location>
</feature>
<dbReference type="InterPro" id="IPR050492">
    <property type="entry name" value="Bact_metal-bind_prot9"/>
</dbReference>
<gene>
    <name evidence="15" type="ORF">ACFOW6_14315</name>
</gene>
<keyword evidence="7" id="KW-0574">Periplasm</keyword>
<feature type="chain" id="PRO_5047264164" description="High-affinity zinc uptake system protein ZnuA" evidence="14">
    <location>
        <begin position="28"/>
        <end position="371"/>
    </location>
</feature>
<sequence>MQTLKNGLFGGVLAGAFLVSGAAGAQAAPSVVTTIQPVHSLVSAVMEGVATPELLVESGGSPHSYSLRPSQARALEQADAIVWVGEGLETFLQRPLEALGTDARLVTLSELPDVQLLETRSGGSWDDHAHGPEGHASRAGNDSHGHDGETHDHAHHHEDGHHDEADEHEHHDHDEAHRHDGAHDQHDEGGHGNGHVHGSLDMHIWLAPDNARAILTGVRDALSELDPGNSERYEANTQAALEEVDSLETELQSQLAEVVERPYIVFHDAYHYFEEAFGLNAVGAVSLNPARQPSARRMAELREKVEQLDAVCVFREPQFEPRLVASLVQGTSVQTGELDPLGVGLEPGPQAYFELMRSLGDDISACLRGNG</sequence>
<keyword evidence="4" id="KW-0813">Transport</keyword>
<dbReference type="InterPro" id="IPR006127">
    <property type="entry name" value="ZnuA-like"/>
</dbReference>